<dbReference type="PROSITE" id="PS01010">
    <property type="entry name" value="CRISP_2"/>
    <property type="match status" value="1"/>
</dbReference>
<evidence type="ECO:0000256" key="1">
    <source>
        <dbReference type="SAM" id="MobiDB-lite"/>
    </source>
</evidence>
<dbReference type="SMART" id="SM00198">
    <property type="entry name" value="SCP"/>
    <property type="match status" value="1"/>
</dbReference>
<dbReference type="InterPro" id="IPR014044">
    <property type="entry name" value="CAP_dom"/>
</dbReference>
<dbReference type="PaxDb" id="3055-EDO96622"/>
<name>A0A2K3D5K2_CHLRE</name>
<dbReference type="GeneID" id="5728679"/>
<evidence type="ECO:0000313" key="5">
    <source>
        <dbReference type="Proteomes" id="UP000006906"/>
    </source>
</evidence>
<evidence type="ECO:0000259" key="3">
    <source>
        <dbReference type="SMART" id="SM00198"/>
    </source>
</evidence>
<dbReference type="InterPro" id="IPR001283">
    <property type="entry name" value="CRISP-related"/>
</dbReference>
<accession>A0A2K3D5K2</accession>
<dbReference type="OrthoDB" id="539780at2759"/>
<dbReference type="Gene3D" id="3.40.33.10">
    <property type="entry name" value="CAP"/>
    <property type="match status" value="1"/>
</dbReference>
<dbReference type="OMA" id="WDEEWEA"/>
<dbReference type="GO" id="GO:0005615">
    <property type="term" value="C:extracellular space"/>
    <property type="evidence" value="ECO:0000318"/>
    <property type="project" value="GO_Central"/>
</dbReference>
<dbReference type="Gramene" id="PNW75806">
    <property type="protein sequence ID" value="PNW75806"/>
    <property type="gene ID" value="CHLRE_12g559750v5"/>
</dbReference>
<dbReference type="PROSITE" id="PS01009">
    <property type="entry name" value="CRISP_1"/>
    <property type="match status" value="1"/>
</dbReference>
<dbReference type="Proteomes" id="UP000006906">
    <property type="component" value="Chromosome 12"/>
</dbReference>
<dbReference type="Pfam" id="PF00188">
    <property type="entry name" value="CAP"/>
    <property type="match status" value="1"/>
</dbReference>
<feature type="region of interest" description="Disordered" evidence="1">
    <location>
        <begin position="66"/>
        <end position="85"/>
    </location>
</feature>
<protein>
    <recommendedName>
        <fullName evidence="3">SCP domain-containing protein</fullName>
    </recommendedName>
</protein>
<feature type="domain" description="SCP" evidence="3">
    <location>
        <begin position="285"/>
        <end position="422"/>
    </location>
</feature>
<keyword evidence="5" id="KW-1185">Reference proteome</keyword>
<dbReference type="RefSeq" id="XP_001703157.2">
    <property type="nucleotide sequence ID" value="XM_001703105.2"/>
</dbReference>
<dbReference type="ExpressionAtlas" id="A0A2K3D5K2">
    <property type="expression patterns" value="baseline and differential"/>
</dbReference>
<dbReference type="SUPFAM" id="SSF55797">
    <property type="entry name" value="PR-1-like"/>
    <property type="match status" value="1"/>
</dbReference>
<dbReference type="PANTHER" id="PTHR10334">
    <property type="entry name" value="CYSTEINE-RICH SECRETORY PROTEIN-RELATED"/>
    <property type="match status" value="1"/>
</dbReference>
<dbReference type="KEGG" id="cre:CHLRE_12g559750v5"/>
<feature type="compositionally biased region" description="Pro residues" evidence="1">
    <location>
        <begin position="239"/>
        <end position="274"/>
    </location>
</feature>
<dbReference type="InterPro" id="IPR018244">
    <property type="entry name" value="Allrgn_V5/Tpx1_CS"/>
</dbReference>
<reference evidence="4 5" key="1">
    <citation type="journal article" date="2007" name="Science">
        <title>The Chlamydomonas genome reveals the evolution of key animal and plant functions.</title>
        <authorList>
            <person name="Merchant S.S."/>
            <person name="Prochnik S.E."/>
            <person name="Vallon O."/>
            <person name="Harris E.H."/>
            <person name="Karpowicz S.J."/>
            <person name="Witman G.B."/>
            <person name="Terry A."/>
            <person name="Salamov A."/>
            <person name="Fritz-Laylin L.K."/>
            <person name="Marechal-Drouard L."/>
            <person name="Marshall W.F."/>
            <person name="Qu L.H."/>
            <person name="Nelson D.R."/>
            <person name="Sanderfoot A.A."/>
            <person name="Spalding M.H."/>
            <person name="Kapitonov V.V."/>
            <person name="Ren Q."/>
            <person name="Ferris P."/>
            <person name="Lindquist E."/>
            <person name="Shapiro H."/>
            <person name="Lucas S.M."/>
            <person name="Grimwood J."/>
            <person name="Schmutz J."/>
            <person name="Cardol P."/>
            <person name="Cerutti H."/>
            <person name="Chanfreau G."/>
            <person name="Chen C.L."/>
            <person name="Cognat V."/>
            <person name="Croft M.T."/>
            <person name="Dent R."/>
            <person name="Dutcher S."/>
            <person name="Fernandez E."/>
            <person name="Fukuzawa H."/>
            <person name="Gonzalez-Ballester D."/>
            <person name="Gonzalez-Halphen D."/>
            <person name="Hallmann A."/>
            <person name="Hanikenne M."/>
            <person name="Hippler M."/>
            <person name="Inwood W."/>
            <person name="Jabbari K."/>
            <person name="Kalanon M."/>
            <person name="Kuras R."/>
            <person name="Lefebvre P.A."/>
            <person name="Lemaire S.D."/>
            <person name="Lobanov A.V."/>
            <person name="Lohr M."/>
            <person name="Manuell A."/>
            <person name="Meier I."/>
            <person name="Mets L."/>
            <person name="Mittag M."/>
            <person name="Mittelmeier T."/>
            <person name="Moroney J.V."/>
            <person name="Moseley J."/>
            <person name="Napoli C."/>
            <person name="Nedelcu A.M."/>
            <person name="Niyogi K."/>
            <person name="Novoselov S.V."/>
            <person name="Paulsen I.T."/>
            <person name="Pazour G."/>
            <person name="Purton S."/>
            <person name="Ral J.P."/>
            <person name="Riano-Pachon D.M."/>
            <person name="Riekhof W."/>
            <person name="Rymarquis L."/>
            <person name="Schroda M."/>
            <person name="Stern D."/>
            <person name="Umen J."/>
            <person name="Willows R."/>
            <person name="Wilson N."/>
            <person name="Zimmer S.L."/>
            <person name="Allmer J."/>
            <person name="Balk J."/>
            <person name="Bisova K."/>
            <person name="Chen C.J."/>
            <person name="Elias M."/>
            <person name="Gendler K."/>
            <person name="Hauser C."/>
            <person name="Lamb M.R."/>
            <person name="Ledford H."/>
            <person name="Long J.C."/>
            <person name="Minagawa J."/>
            <person name="Page M.D."/>
            <person name="Pan J."/>
            <person name="Pootakham W."/>
            <person name="Roje S."/>
            <person name="Rose A."/>
            <person name="Stahlberg E."/>
            <person name="Terauchi A.M."/>
            <person name="Yang P."/>
            <person name="Ball S."/>
            <person name="Bowler C."/>
            <person name="Dieckmann C.L."/>
            <person name="Gladyshev V.N."/>
            <person name="Green P."/>
            <person name="Jorgensen R."/>
            <person name="Mayfield S."/>
            <person name="Mueller-Roeber B."/>
            <person name="Rajamani S."/>
            <person name="Sayre R.T."/>
            <person name="Brokstein P."/>
            <person name="Dubchak I."/>
            <person name="Goodstein D."/>
            <person name="Hornick L."/>
            <person name="Huang Y.W."/>
            <person name="Jhaveri J."/>
            <person name="Luo Y."/>
            <person name="Martinez D."/>
            <person name="Ngau W.C."/>
            <person name="Otillar B."/>
            <person name="Poliakov A."/>
            <person name="Porter A."/>
            <person name="Szajkowski L."/>
            <person name="Werner G."/>
            <person name="Zhou K."/>
            <person name="Grigoriev I.V."/>
            <person name="Rokhsar D.S."/>
            <person name="Grossman A.R."/>
        </authorList>
    </citation>
    <scope>NUCLEOTIDE SEQUENCE [LARGE SCALE GENOMIC DNA]</scope>
    <source>
        <strain evidence="5">CC-503</strain>
    </source>
</reference>
<evidence type="ECO:0000256" key="2">
    <source>
        <dbReference type="SAM" id="SignalP"/>
    </source>
</evidence>
<feature type="compositionally biased region" description="Pro residues" evidence="1">
    <location>
        <begin position="162"/>
        <end position="216"/>
    </location>
</feature>
<gene>
    <name evidence="4" type="ORF">CHLRE_12g559750v5</name>
</gene>
<dbReference type="InterPro" id="IPR035940">
    <property type="entry name" value="CAP_sf"/>
</dbReference>
<evidence type="ECO:0000313" key="4">
    <source>
        <dbReference type="EMBL" id="PNW75806.1"/>
    </source>
</evidence>
<dbReference type="PRINTS" id="PR00837">
    <property type="entry name" value="V5TPXLIKE"/>
</dbReference>
<organism evidence="4 5">
    <name type="scientific">Chlamydomonas reinhardtii</name>
    <name type="common">Chlamydomonas smithii</name>
    <dbReference type="NCBI Taxonomy" id="3055"/>
    <lineage>
        <taxon>Eukaryota</taxon>
        <taxon>Viridiplantae</taxon>
        <taxon>Chlorophyta</taxon>
        <taxon>core chlorophytes</taxon>
        <taxon>Chlorophyceae</taxon>
        <taxon>CS clade</taxon>
        <taxon>Chlamydomonadales</taxon>
        <taxon>Chlamydomonadaceae</taxon>
        <taxon>Chlamydomonas</taxon>
    </lineage>
</organism>
<dbReference type="AlphaFoldDB" id="A0A2K3D5K2"/>
<proteinExistence type="predicted"/>
<feature type="chain" id="PRO_5014444201" description="SCP domain-containing protein" evidence="2">
    <location>
        <begin position="30"/>
        <end position="447"/>
    </location>
</feature>
<dbReference type="InParanoid" id="A0A2K3D5K2"/>
<dbReference type="EMBL" id="CM008973">
    <property type="protein sequence ID" value="PNW75806.1"/>
    <property type="molecule type" value="Genomic_DNA"/>
</dbReference>
<feature type="region of interest" description="Disordered" evidence="1">
    <location>
        <begin position="105"/>
        <end position="283"/>
    </location>
</feature>
<feature type="signal peptide" evidence="2">
    <location>
        <begin position="1"/>
        <end position="29"/>
    </location>
</feature>
<sequence length="447" mass="46789">MASVRRRARGLLSLLVVLAVMAATSTTAATRVTAHISNRHNLRGLRKAVGRQPSARRLMVSGGLTRLDELGSTPPGDTEAAAGPIPVTTRAGTWDEEWEAVIANQVSPKPKTGSAKRAQPPPSLPPVSEEEAASPPLAPTQQDASPPPPKPTQAILRLARMPRPPPAPPAPPAPPSPPSPPAPPPAPPSPPSPPAPPPAPPAPPAPPSPRKPPMPARKPFAGNVERGEENPTPSKDAASPPPSPRPPSPPRPPPPRPPSPRPSPPPSPSPPGAPDGPSASNNPLIDKALILESHNWLRRATGVPDLVWSDDLAASAQAWSNQCVFEHTRSGYGENLAMGGFRTAADVARGVALWTGEVCEYDWSKPGFGMDTGHFTQVVWRNTQRVGCGFRTCEGGVAGYGSRSAGAGVLVCQYDPPGNYLSSSQFTNNVLRPNPMPACDKRAIGRR</sequence>
<keyword evidence="2" id="KW-0732">Signal</keyword>